<dbReference type="SMART" id="SM00382">
    <property type="entry name" value="AAA"/>
    <property type="match status" value="1"/>
</dbReference>
<keyword evidence="2" id="KW-0547">Nucleotide-binding</keyword>
<feature type="compositionally biased region" description="Basic and acidic residues" evidence="4">
    <location>
        <begin position="24"/>
        <end position="38"/>
    </location>
</feature>
<dbReference type="RefSeq" id="WP_110920220.1">
    <property type="nucleotide sequence ID" value="NZ_PNJG02000005.1"/>
</dbReference>
<dbReference type="Proteomes" id="UP000249516">
    <property type="component" value="Unassembled WGS sequence"/>
</dbReference>
<dbReference type="InterPro" id="IPR015854">
    <property type="entry name" value="ABC_transpr_LolD-like"/>
</dbReference>
<dbReference type="Gene3D" id="3.40.50.300">
    <property type="entry name" value="P-loop containing nucleotide triphosphate hydrolases"/>
    <property type="match status" value="1"/>
</dbReference>
<dbReference type="EMBL" id="PNJG02000005">
    <property type="protein sequence ID" value="RKQ33377.1"/>
    <property type="molecule type" value="Genomic_DNA"/>
</dbReference>
<feature type="region of interest" description="Disordered" evidence="4">
    <location>
        <begin position="1"/>
        <end position="38"/>
    </location>
</feature>
<evidence type="ECO:0000313" key="7">
    <source>
        <dbReference type="Proteomes" id="UP000249516"/>
    </source>
</evidence>
<keyword evidence="7" id="KW-1185">Reference proteome</keyword>
<evidence type="ECO:0000256" key="2">
    <source>
        <dbReference type="ARBA" id="ARBA00022741"/>
    </source>
</evidence>
<proteinExistence type="predicted"/>
<sequence length="283" mass="30711">MHASDAEPRHRAADHDRHRHGHEPRHEHAAGHEAEHATQPHDGAVATATDDAAPALRTRDVCLEYPDGTDAEGRPRTVRALDHVSLELRRGVMTALIGPSGSGKSSLLAVAAALIKPTSGSVFVAGQSLTELPEKDLARIRRGHTGMVFQQPNLLAALTSREQLVLAAHVAGARGKELHAARTRADELLEQVGMVDCGDRRPHQLSGGQRQRVNIARALMNDPQLLLVDEPTAALDQERSRSVMELLADLTHRFGLASLVVTHDTEFVPLTDRCVSMEDGRLQ</sequence>
<reference evidence="6 7" key="1">
    <citation type="submission" date="2018-10" db="EMBL/GenBank/DDBJ databases">
        <title>Kocuria tytouropygialis sp. nov., isolated from the uropygial gland of an American barn owl (Tyto furcata).</title>
        <authorList>
            <person name="Braun M.S."/>
            <person name="Wang E."/>
            <person name="Zimmermann S."/>
            <person name="Wagner H."/>
            <person name="Wink M."/>
        </authorList>
    </citation>
    <scope>NUCLEOTIDE SEQUENCE [LARGE SCALE GENOMIC DNA]</scope>
    <source>
        <strain evidence="6 7">442</strain>
    </source>
</reference>
<dbReference type="AlphaFoldDB" id="A0A495A358"/>
<organism evidence="6 7">
    <name type="scientific">Kocuria tytonis</name>
    <dbReference type="NCBI Taxonomy" id="2054280"/>
    <lineage>
        <taxon>Bacteria</taxon>
        <taxon>Bacillati</taxon>
        <taxon>Actinomycetota</taxon>
        <taxon>Actinomycetes</taxon>
        <taxon>Micrococcales</taxon>
        <taxon>Micrococcaceae</taxon>
        <taxon>Kocuria</taxon>
    </lineage>
</organism>
<evidence type="ECO:0000256" key="3">
    <source>
        <dbReference type="ARBA" id="ARBA00022840"/>
    </source>
</evidence>
<dbReference type="CDD" id="cd03255">
    <property type="entry name" value="ABC_MJ0796_LolCDE_FtsE"/>
    <property type="match status" value="1"/>
</dbReference>
<dbReference type="GO" id="GO:0005524">
    <property type="term" value="F:ATP binding"/>
    <property type="evidence" value="ECO:0007669"/>
    <property type="project" value="UniProtKB-KW"/>
</dbReference>
<evidence type="ECO:0000313" key="6">
    <source>
        <dbReference type="EMBL" id="RKQ33377.1"/>
    </source>
</evidence>
<dbReference type="InterPro" id="IPR017871">
    <property type="entry name" value="ABC_transporter-like_CS"/>
</dbReference>
<dbReference type="InterPro" id="IPR017911">
    <property type="entry name" value="MacB-like_ATP-bd"/>
</dbReference>
<gene>
    <name evidence="6" type="ORF">C1C97_011650</name>
</gene>
<dbReference type="Pfam" id="PF00005">
    <property type="entry name" value="ABC_tran"/>
    <property type="match status" value="1"/>
</dbReference>
<dbReference type="PROSITE" id="PS00211">
    <property type="entry name" value="ABC_TRANSPORTER_1"/>
    <property type="match status" value="1"/>
</dbReference>
<keyword evidence="1" id="KW-0813">Transport</keyword>
<dbReference type="InterPro" id="IPR027417">
    <property type="entry name" value="P-loop_NTPase"/>
</dbReference>
<dbReference type="GO" id="GO:0022857">
    <property type="term" value="F:transmembrane transporter activity"/>
    <property type="evidence" value="ECO:0007669"/>
    <property type="project" value="TreeGrafter"/>
</dbReference>
<dbReference type="GO" id="GO:0016887">
    <property type="term" value="F:ATP hydrolysis activity"/>
    <property type="evidence" value="ECO:0007669"/>
    <property type="project" value="InterPro"/>
</dbReference>
<evidence type="ECO:0000256" key="4">
    <source>
        <dbReference type="SAM" id="MobiDB-lite"/>
    </source>
</evidence>
<evidence type="ECO:0000259" key="5">
    <source>
        <dbReference type="PROSITE" id="PS50893"/>
    </source>
</evidence>
<dbReference type="InterPro" id="IPR003593">
    <property type="entry name" value="AAA+_ATPase"/>
</dbReference>
<dbReference type="PANTHER" id="PTHR24220:SF685">
    <property type="entry name" value="ABC TRANSPORTER RELATED"/>
    <property type="match status" value="1"/>
</dbReference>
<dbReference type="SUPFAM" id="SSF52540">
    <property type="entry name" value="P-loop containing nucleoside triphosphate hydrolases"/>
    <property type="match status" value="1"/>
</dbReference>
<feature type="compositionally biased region" description="Basic and acidic residues" evidence="4">
    <location>
        <begin position="1"/>
        <end position="16"/>
    </location>
</feature>
<name>A0A495A358_9MICC</name>
<protein>
    <submittedName>
        <fullName evidence="6">ABC transporter ATP-binding protein</fullName>
    </submittedName>
</protein>
<dbReference type="PANTHER" id="PTHR24220">
    <property type="entry name" value="IMPORT ATP-BINDING PROTEIN"/>
    <property type="match status" value="1"/>
</dbReference>
<dbReference type="GO" id="GO:0005886">
    <property type="term" value="C:plasma membrane"/>
    <property type="evidence" value="ECO:0007669"/>
    <property type="project" value="TreeGrafter"/>
</dbReference>
<feature type="domain" description="ABC transporter" evidence="5">
    <location>
        <begin position="56"/>
        <end position="283"/>
    </location>
</feature>
<keyword evidence="3 6" id="KW-0067">ATP-binding</keyword>
<accession>A0A495A358</accession>
<comment type="caution">
    <text evidence="6">The sequence shown here is derived from an EMBL/GenBank/DDBJ whole genome shotgun (WGS) entry which is preliminary data.</text>
</comment>
<dbReference type="InterPro" id="IPR003439">
    <property type="entry name" value="ABC_transporter-like_ATP-bd"/>
</dbReference>
<dbReference type="PROSITE" id="PS50893">
    <property type="entry name" value="ABC_TRANSPORTER_2"/>
    <property type="match status" value="1"/>
</dbReference>
<evidence type="ECO:0000256" key="1">
    <source>
        <dbReference type="ARBA" id="ARBA00022448"/>
    </source>
</evidence>
<dbReference type="OrthoDB" id="9778572at2"/>